<evidence type="ECO:0000256" key="6">
    <source>
        <dbReference type="ARBA" id="ARBA00022723"/>
    </source>
</evidence>
<dbReference type="InParanoid" id="A0A1S3IR43"/>
<keyword evidence="10" id="KW-0862">Zinc</keyword>
<keyword evidence="5 16" id="KW-0812">Transmembrane</keyword>
<evidence type="ECO:0000256" key="14">
    <source>
        <dbReference type="PROSITE-ProRule" id="PRU00175"/>
    </source>
</evidence>
<proteinExistence type="predicted"/>
<evidence type="ECO:0000256" key="7">
    <source>
        <dbReference type="ARBA" id="ARBA00022771"/>
    </source>
</evidence>
<keyword evidence="19" id="KW-0436">Ligase</keyword>
<dbReference type="Pfam" id="PF13920">
    <property type="entry name" value="zf-C3HC4_3"/>
    <property type="match status" value="1"/>
</dbReference>
<evidence type="ECO:0000256" key="16">
    <source>
        <dbReference type="SAM" id="Phobius"/>
    </source>
</evidence>
<evidence type="ECO:0000256" key="10">
    <source>
        <dbReference type="ARBA" id="ARBA00022833"/>
    </source>
</evidence>
<keyword evidence="4" id="KW-0808">Transferase</keyword>
<dbReference type="OrthoDB" id="66726at2759"/>
<feature type="region of interest" description="Disordered" evidence="15">
    <location>
        <begin position="273"/>
        <end position="292"/>
    </location>
</feature>
<dbReference type="FunCoup" id="A0A1S3IR43">
    <property type="interactions" value="1537"/>
</dbReference>
<dbReference type="AlphaFoldDB" id="A0A1S3IR43"/>
<comment type="catalytic activity">
    <reaction evidence="1">
        <text>S-ubiquitinyl-[E2 ubiquitin-conjugating enzyme]-L-cysteine + [acceptor protein]-L-lysine = [E2 ubiquitin-conjugating enzyme]-L-cysteine + N(6)-ubiquitinyl-[acceptor protein]-L-lysine.</text>
        <dbReference type="EC" id="2.3.2.27"/>
    </reaction>
</comment>
<dbReference type="PANTHER" id="PTHR12183">
    <property type="entry name" value="MITOCHONDRIAL UBIQUITIN LIGASE ACTIVATOR OF NFKB 1"/>
    <property type="match status" value="1"/>
</dbReference>
<dbReference type="PROSITE" id="PS50089">
    <property type="entry name" value="ZF_RING_2"/>
    <property type="match status" value="1"/>
</dbReference>
<keyword evidence="8" id="KW-0833">Ubl conjugation pathway</keyword>
<comment type="subcellular location">
    <subcellularLocation>
        <location evidence="2">Mitochondrion outer membrane</location>
        <topology evidence="2">Multi-pass membrane protein</topology>
    </subcellularLocation>
</comment>
<evidence type="ECO:0000256" key="11">
    <source>
        <dbReference type="ARBA" id="ARBA00022989"/>
    </source>
</evidence>
<dbReference type="GO" id="GO:0016874">
    <property type="term" value="F:ligase activity"/>
    <property type="evidence" value="ECO:0007669"/>
    <property type="project" value="UniProtKB-KW"/>
</dbReference>
<keyword evidence="9" id="KW-1000">Mitochondrion outer membrane</keyword>
<evidence type="ECO:0000256" key="1">
    <source>
        <dbReference type="ARBA" id="ARBA00000900"/>
    </source>
</evidence>
<keyword evidence="18" id="KW-1185">Reference proteome</keyword>
<dbReference type="InterPro" id="IPR013083">
    <property type="entry name" value="Znf_RING/FYVE/PHD"/>
</dbReference>
<evidence type="ECO:0000313" key="19">
    <source>
        <dbReference type="RefSeq" id="XP_013400391.1"/>
    </source>
</evidence>
<keyword evidence="12" id="KW-0496">Mitochondrion</keyword>
<feature type="transmembrane region" description="Helical" evidence="16">
    <location>
        <begin position="235"/>
        <end position="255"/>
    </location>
</feature>
<evidence type="ECO:0000256" key="8">
    <source>
        <dbReference type="ARBA" id="ARBA00022786"/>
    </source>
</evidence>
<dbReference type="Proteomes" id="UP000085678">
    <property type="component" value="Unplaced"/>
</dbReference>
<dbReference type="OMA" id="YILWKQY"/>
<protein>
    <recommendedName>
        <fullName evidence="3">RING-type E3 ubiquitin transferase</fullName>
        <ecNumber evidence="3">2.3.2.27</ecNumber>
    </recommendedName>
</protein>
<reference evidence="19" key="1">
    <citation type="submission" date="2025-08" db="UniProtKB">
        <authorList>
            <consortium name="RefSeq"/>
        </authorList>
    </citation>
    <scope>IDENTIFICATION</scope>
    <source>
        <tissue evidence="19">Gonads</tissue>
    </source>
</reference>
<dbReference type="GeneID" id="106166391"/>
<dbReference type="Pfam" id="PF12483">
    <property type="entry name" value="GIDE"/>
    <property type="match status" value="1"/>
</dbReference>
<dbReference type="RefSeq" id="XP_013400391.1">
    <property type="nucleotide sequence ID" value="XM_013544937.1"/>
</dbReference>
<dbReference type="SUPFAM" id="SSF57850">
    <property type="entry name" value="RING/U-box"/>
    <property type="match status" value="1"/>
</dbReference>
<gene>
    <name evidence="19" type="primary">LOC106166391</name>
</gene>
<accession>A0A1S3IR43</accession>
<evidence type="ECO:0000313" key="18">
    <source>
        <dbReference type="Proteomes" id="UP000085678"/>
    </source>
</evidence>
<keyword evidence="11 16" id="KW-1133">Transmembrane helix</keyword>
<evidence type="ECO:0000256" key="12">
    <source>
        <dbReference type="ARBA" id="ARBA00023128"/>
    </source>
</evidence>
<evidence type="ECO:0000256" key="15">
    <source>
        <dbReference type="SAM" id="MobiDB-lite"/>
    </source>
</evidence>
<dbReference type="PANTHER" id="PTHR12183:SF32">
    <property type="entry name" value="MITOCHONDRIAL E3 UBIQUITIN PROTEIN LIGASE 1"/>
    <property type="match status" value="1"/>
</dbReference>
<dbReference type="InterPro" id="IPR022170">
    <property type="entry name" value="MUL1-like"/>
</dbReference>
<dbReference type="GO" id="GO:0016567">
    <property type="term" value="P:protein ubiquitination"/>
    <property type="evidence" value="ECO:0007669"/>
    <property type="project" value="InterPro"/>
</dbReference>
<dbReference type="EC" id="2.3.2.27" evidence="3"/>
<evidence type="ECO:0000259" key="17">
    <source>
        <dbReference type="PROSITE" id="PS50089"/>
    </source>
</evidence>
<evidence type="ECO:0000256" key="13">
    <source>
        <dbReference type="ARBA" id="ARBA00023136"/>
    </source>
</evidence>
<dbReference type="GO" id="GO:0061630">
    <property type="term" value="F:ubiquitin protein ligase activity"/>
    <property type="evidence" value="ECO:0007669"/>
    <property type="project" value="UniProtKB-EC"/>
</dbReference>
<sequence>MIEGELIALGVDILLTYLFYELYKSNTQSANKLKKAPQCELNNELVQKLQGQESPHLAYACIEGTVHATSTPLQSHYRTEDQGVIHRIIKSEHRSKKSGGGFWADDVKTIIDHTYDVPMFIKNPEIAMSPEMLVISPLEANYLQESFYTTYDKFVPNESGALSKLIDRWWGDTVKGYQETEQMLKIGTHLLGVGEICLEDGKLKLKPPRVQGAKYILSTLGKNEIIKRLEKRGTIFKVITGLCSAVGLALLIFYLRKKYKQWLESQEYEEIRRARQTSTTTRQRDNGDDDGSAPDSQLCVVCLSNPRELVLLECGHICLCADCAEQLPRPRKCPVCRQTITRIIPTFIS</sequence>
<feature type="domain" description="RING-type" evidence="17">
    <location>
        <begin position="299"/>
        <end position="337"/>
    </location>
</feature>
<dbReference type="GO" id="GO:0005741">
    <property type="term" value="C:mitochondrial outer membrane"/>
    <property type="evidence" value="ECO:0007669"/>
    <property type="project" value="UniProtKB-SubCell"/>
</dbReference>
<dbReference type="KEGG" id="lak:106166391"/>
<keyword evidence="13 16" id="KW-0472">Membrane</keyword>
<dbReference type="InterPro" id="IPR051652">
    <property type="entry name" value="MDM2_MDM4_MUL1"/>
</dbReference>
<dbReference type="SMART" id="SM00184">
    <property type="entry name" value="RING"/>
    <property type="match status" value="1"/>
</dbReference>
<evidence type="ECO:0000256" key="4">
    <source>
        <dbReference type="ARBA" id="ARBA00022679"/>
    </source>
</evidence>
<evidence type="ECO:0000256" key="9">
    <source>
        <dbReference type="ARBA" id="ARBA00022787"/>
    </source>
</evidence>
<evidence type="ECO:0000256" key="3">
    <source>
        <dbReference type="ARBA" id="ARBA00012483"/>
    </source>
</evidence>
<name>A0A1S3IR43_LINAN</name>
<dbReference type="InterPro" id="IPR001841">
    <property type="entry name" value="Znf_RING"/>
</dbReference>
<dbReference type="GO" id="GO:0008270">
    <property type="term" value="F:zinc ion binding"/>
    <property type="evidence" value="ECO:0007669"/>
    <property type="project" value="UniProtKB-KW"/>
</dbReference>
<evidence type="ECO:0000256" key="5">
    <source>
        <dbReference type="ARBA" id="ARBA00022692"/>
    </source>
</evidence>
<evidence type="ECO:0000256" key="2">
    <source>
        <dbReference type="ARBA" id="ARBA00004374"/>
    </source>
</evidence>
<keyword evidence="7 14" id="KW-0863">Zinc-finger</keyword>
<organism evidence="18 19">
    <name type="scientific">Lingula anatina</name>
    <name type="common">Brachiopod</name>
    <name type="synonym">Lingula unguis</name>
    <dbReference type="NCBI Taxonomy" id="7574"/>
    <lineage>
        <taxon>Eukaryota</taxon>
        <taxon>Metazoa</taxon>
        <taxon>Spiralia</taxon>
        <taxon>Lophotrochozoa</taxon>
        <taxon>Brachiopoda</taxon>
        <taxon>Linguliformea</taxon>
        <taxon>Lingulata</taxon>
        <taxon>Lingulida</taxon>
        <taxon>Linguloidea</taxon>
        <taxon>Lingulidae</taxon>
        <taxon>Lingula</taxon>
    </lineage>
</organism>
<keyword evidence="6" id="KW-0479">Metal-binding</keyword>
<dbReference type="STRING" id="7574.A0A1S3IR43"/>
<dbReference type="Gene3D" id="3.30.40.10">
    <property type="entry name" value="Zinc/RING finger domain, C3HC4 (zinc finger)"/>
    <property type="match status" value="1"/>
</dbReference>